<dbReference type="EMBL" id="SDAQ01000273">
    <property type="protein sequence ID" value="KAI3528088.1"/>
    <property type="molecule type" value="Genomic_DNA"/>
</dbReference>
<reference evidence="2" key="1">
    <citation type="submission" date="2019-01" db="EMBL/GenBank/DDBJ databases">
        <title>Colletotrichum abscissum LGMF1257.</title>
        <authorList>
            <person name="Baroncelli R."/>
        </authorList>
    </citation>
    <scope>NUCLEOTIDE SEQUENCE</scope>
    <source>
        <strain evidence="2">Ca142</strain>
    </source>
</reference>
<dbReference type="AlphaFoldDB" id="A0A9Q0AW59"/>
<comment type="caution">
    <text evidence="2">The sequence shown here is derived from an EMBL/GenBank/DDBJ whole genome shotgun (WGS) entry which is preliminary data.</text>
</comment>
<accession>A0A9Q0AW59</accession>
<keyword evidence="3" id="KW-1185">Reference proteome</keyword>
<protein>
    <submittedName>
        <fullName evidence="2">Uncharacterized protein</fullName>
    </submittedName>
</protein>
<name>A0A9Q0AW59_9PEZI</name>
<evidence type="ECO:0000313" key="2">
    <source>
        <dbReference type="EMBL" id="KAI3528088.1"/>
    </source>
</evidence>
<evidence type="ECO:0000313" key="3">
    <source>
        <dbReference type="Proteomes" id="UP001056436"/>
    </source>
</evidence>
<evidence type="ECO:0000256" key="1">
    <source>
        <dbReference type="SAM" id="Coils"/>
    </source>
</evidence>
<proteinExistence type="predicted"/>
<keyword evidence="1" id="KW-0175">Coiled coil</keyword>
<dbReference type="Proteomes" id="UP001056436">
    <property type="component" value="Unassembled WGS sequence"/>
</dbReference>
<sequence length="98" mass="11001">MASHNLQDSGGYHITDCLQATLTSLEEEVTRVNTSSMELESEIQQLQSERHKQNILISLQSQYIALLEERLKFEETTGPLIEVGGIRNGTNLDGKIRT</sequence>
<gene>
    <name evidence="2" type="ORF">CABS02_15212</name>
</gene>
<feature type="coiled-coil region" evidence="1">
    <location>
        <begin position="22"/>
        <end position="56"/>
    </location>
</feature>
<organism evidence="2 3">
    <name type="scientific">Colletotrichum abscissum</name>
    <dbReference type="NCBI Taxonomy" id="1671311"/>
    <lineage>
        <taxon>Eukaryota</taxon>
        <taxon>Fungi</taxon>
        <taxon>Dikarya</taxon>
        <taxon>Ascomycota</taxon>
        <taxon>Pezizomycotina</taxon>
        <taxon>Sordariomycetes</taxon>
        <taxon>Hypocreomycetidae</taxon>
        <taxon>Glomerellales</taxon>
        <taxon>Glomerellaceae</taxon>
        <taxon>Colletotrichum</taxon>
        <taxon>Colletotrichum acutatum species complex</taxon>
    </lineage>
</organism>